<gene>
    <name evidence="3" type="ORF">Aocu_01340</name>
</gene>
<keyword evidence="2" id="KW-1133">Transmembrane helix</keyword>
<name>A0A061AH04_9MOLU</name>
<evidence type="ECO:0000256" key="2">
    <source>
        <dbReference type="SAM" id="Phobius"/>
    </source>
</evidence>
<dbReference type="EMBL" id="LK028559">
    <property type="protein sequence ID" value="CDR30207.1"/>
    <property type="molecule type" value="Genomic_DNA"/>
</dbReference>
<evidence type="ECO:0000256" key="1">
    <source>
        <dbReference type="SAM" id="MobiDB-lite"/>
    </source>
</evidence>
<evidence type="ECO:0000313" key="3">
    <source>
        <dbReference type="EMBL" id="CDR30207.1"/>
    </source>
</evidence>
<accession>A0A061AH04</accession>
<dbReference type="RefSeq" id="WP_045748793.1">
    <property type="nucleotide sequence ID" value="NZ_FUZK01000002.1"/>
</dbReference>
<organism evidence="3 4">
    <name type="scientific">Acholeplasma oculi</name>
    <dbReference type="NCBI Taxonomy" id="35623"/>
    <lineage>
        <taxon>Bacteria</taxon>
        <taxon>Bacillati</taxon>
        <taxon>Mycoplasmatota</taxon>
        <taxon>Mollicutes</taxon>
        <taxon>Acholeplasmatales</taxon>
        <taxon>Acholeplasmataceae</taxon>
        <taxon>Acholeplasma</taxon>
    </lineage>
</organism>
<dbReference type="HOGENOM" id="CLU_812876_0_0_14"/>
<keyword evidence="2" id="KW-0472">Membrane</keyword>
<feature type="transmembrane region" description="Helical" evidence="2">
    <location>
        <begin position="278"/>
        <end position="300"/>
    </location>
</feature>
<dbReference type="Proteomes" id="UP000032434">
    <property type="component" value="Chromosome 1"/>
</dbReference>
<dbReference type="STRING" id="35623.Aocu_01340"/>
<dbReference type="OrthoDB" id="384430at2"/>
<proteinExistence type="predicted"/>
<dbReference type="InParanoid" id="A0A061AH04"/>
<feature type="region of interest" description="Disordered" evidence="1">
    <location>
        <begin position="311"/>
        <end position="341"/>
    </location>
</feature>
<protein>
    <submittedName>
        <fullName evidence="3">Uncharacterized protein</fullName>
    </submittedName>
</protein>
<dbReference type="AlphaFoldDB" id="A0A061AH04"/>
<keyword evidence="4" id="KW-1185">Reference proteome</keyword>
<reference evidence="4" key="1">
    <citation type="submission" date="2014-05" db="EMBL/GenBank/DDBJ databases">
        <authorList>
            <person name="Kube M."/>
        </authorList>
    </citation>
    <scope>NUCLEOTIDE SEQUENCE [LARGE SCALE GENOMIC DNA]</scope>
</reference>
<feature type="transmembrane region" description="Helical" evidence="2">
    <location>
        <begin position="7"/>
        <end position="27"/>
    </location>
</feature>
<dbReference type="PATRIC" id="fig|35623.3.peg.134"/>
<sequence>MKWFGRILYFVFVLLIFGFIEFTLMGVEGIMRSEYASQYILEAARNDESYDVFEGLDRFNAAIGTYYSKDSIKTSTDLTHYDTTSEDILEKYQVKIGFYPFVSLLKDTNVNIYYDGFYIVFESFSDDITFYSLDITAYHVNDPEKKKITLTEGNFLNIYPTTDGFVVNQRVPLTTYLYNPYFYKEEQNTLGGLYEYHILSIDVYAHEAEVEQPTFIYRMTDGTETYTGSPLVTHNTLNLTPDTYNISKTLNGVHPTEDNNPFNLSLTYHPADFSPYTYFYFIVYGLYFVLIIVIPYFWFFHKKVMKSFKKNTPNNNTPDTKVDPKSKQPQIFSDVEPKSDE</sequence>
<keyword evidence="2" id="KW-0812">Transmembrane</keyword>
<evidence type="ECO:0000313" key="4">
    <source>
        <dbReference type="Proteomes" id="UP000032434"/>
    </source>
</evidence>
<dbReference type="KEGG" id="aoc:Aocu_01340"/>